<reference evidence="1" key="1">
    <citation type="journal article" date="2014" name="Front. Microbiol.">
        <title>High frequency of phylogenetically diverse reductive dehalogenase-homologous genes in deep subseafloor sedimentary metagenomes.</title>
        <authorList>
            <person name="Kawai M."/>
            <person name="Futagami T."/>
            <person name="Toyoda A."/>
            <person name="Takaki Y."/>
            <person name="Nishi S."/>
            <person name="Hori S."/>
            <person name="Arai W."/>
            <person name="Tsubouchi T."/>
            <person name="Morono Y."/>
            <person name="Uchiyama I."/>
            <person name="Ito T."/>
            <person name="Fujiyama A."/>
            <person name="Inagaki F."/>
            <person name="Takami H."/>
        </authorList>
    </citation>
    <scope>NUCLEOTIDE SEQUENCE</scope>
    <source>
        <strain evidence="1">Expedition CK06-06</strain>
    </source>
</reference>
<protein>
    <submittedName>
        <fullName evidence="1">Uncharacterized protein</fullName>
    </submittedName>
</protein>
<gene>
    <name evidence="1" type="ORF">S06H3_23631</name>
</gene>
<accession>X1KQ06</accession>
<sequence>MIEVETCVEFFYNNCLQCDYKDCKKRVERQDELESALQKIKNEKIRNIRKITGITF</sequence>
<dbReference type="AlphaFoldDB" id="X1KQ06"/>
<comment type="caution">
    <text evidence="1">The sequence shown here is derived from an EMBL/GenBank/DDBJ whole genome shotgun (WGS) entry which is preliminary data.</text>
</comment>
<organism evidence="1">
    <name type="scientific">marine sediment metagenome</name>
    <dbReference type="NCBI Taxonomy" id="412755"/>
    <lineage>
        <taxon>unclassified sequences</taxon>
        <taxon>metagenomes</taxon>
        <taxon>ecological metagenomes</taxon>
    </lineage>
</organism>
<name>X1KQ06_9ZZZZ</name>
<proteinExistence type="predicted"/>
<dbReference type="EMBL" id="BARV01012889">
    <property type="protein sequence ID" value="GAI09152.1"/>
    <property type="molecule type" value="Genomic_DNA"/>
</dbReference>
<evidence type="ECO:0000313" key="1">
    <source>
        <dbReference type="EMBL" id="GAI09152.1"/>
    </source>
</evidence>